<gene>
    <name evidence="1" type="ORF">AVDCRST_MAG62-1773</name>
</gene>
<evidence type="ECO:0000313" key="1">
    <source>
        <dbReference type="EMBL" id="CAA9529933.1"/>
    </source>
</evidence>
<dbReference type="AlphaFoldDB" id="A0A6J4TSK0"/>
<dbReference type="EMBL" id="CADCWB010000219">
    <property type="protein sequence ID" value="CAA9529933.1"/>
    <property type="molecule type" value="Genomic_DNA"/>
</dbReference>
<name>A0A6J4TSK0_9SPHN</name>
<organism evidence="1">
    <name type="scientific">uncultured Sphingomonas sp</name>
    <dbReference type="NCBI Taxonomy" id="158754"/>
    <lineage>
        <taxon>Bacteria</taxon>
        <taxon>Pseudomonadati</taxon>
        <taxon>Pseudomonadota</taxon>
        <taxon>Alphaproteobacteria</taxon>
        <taxon>Sphingomonadales</taxon>
        <taxon>Sphingomonadaceae</taxon>
        <taxon>Sphingomonas</taxon>
        <taxon>environmental samples</taxon>
    </lineage>
</organism>
<accession>A0A6J4TSK0</accession>
<proteinExistence type="predicted"/>
<sequence length="37" mass="4024">MDAAFVDIRASFVLQPTRTAVRQRTVAAPLTNPAHNS</sequence>
<reference evidence="1" key="1">
    <citation type="submission" date="2020-02" db="EMBL/GenBank/DDBJ databases">
        <authorList>
            <person name="Meier V. D."/>
        </authorList>
    </citation>
    <scope>NUCLEOTIDE SEQUENCE</scope>
    <source>
        <strain evidence="1">AVDCRST_MAG62</strain>
    </source>
</reference>
<protein>
    <submittedName>
        <fullName evidence="1">Uncharacterized protein</fullName>
    </submittedName>
</protein>